<gene>
    <name evidence="1" type="ORF">BG844_17605</name>
</gene>
<organism evidence="1 2">
    <name type="scientific">Couchioplanes caeruleus subsp. caeruleus</name>
    <dbReference type="NCBI Taxonomy" id="56427"/>
    <lineage>
        <taxon>Bacteria</taxon>
        <taxon>Bacillati</taxon>
        <taxon>Actinomycetota</taxon>
        <taxon>Actinomycetes</taxon>
        <taxon>Micromonosporales</taxon>
        <taxon>Micromonosporaceae</taxon>
        <taxon>Couchioplanes</taxon>
    </lineage>
</organism>
<keyword evidence="2" id="KW-1185">Reference proteome</keyword>
<reference evidence="1 2" key="1">
    <citation type="submission" date="2016-09" db="EMBL/GenBank/DDBJ databases">
        <title>Couchioplanes caeruleus draft genome sequence.</title>
        <authorList>
            <person name="Sheehan J."/>
            <person name="Caffrey P."/>
        </authorList>
    </citation>
    <scope>NUCLEOTIDE SEQUENCE [LARGE SCALE GENOMIC DNA]</scope>
    <source>
        <strain evidence="1 2">DSM 43634</strain>
    </source>
</reference>
<dbReference type="EMBL" id="MEIA01000182">
    <property type="protein sequence ID" value="OJF12989.1"/>
    <property type="molecule type" value="Genomic_DNA"/>
</dbReference>
<proteinExistence type="predicted"/>
<dbReference type="AlphaFoldDB" id="A0A1K0FJG8"/>
<name>A0A1K0FJG8_9ACTN</name>
<dbReference type="Gene3D" id="3.40.50.300">
    <property type="entry name" value="P-loop containing nucleotide triphosphate hydrolases"/>
    <property type="match status" value="1"/>
</dbReference>
<protein>
    <submittedName>
        <fullName evidence="1">Uncharacterized protein</fullName>
    </submittedName>
</protein>
<evidence type="ECO:0000313" key="2">
    <source>
        <dbReference type="Proteomes" id="UP000182486"/>
    </source>
</evidence>
<dbReference type="Proteomes" id="UP000182486">
    <property type="component" value="Unassembled WGS sequence"/>
</dbReference>
<evidence type="ECO:0000313" key="1">
    <source>
        <dbReference type="EMBL" id="OJF12989.1"/>
    </source>
</evidence>
<dbReference type="InterPro" id="IPR027417">
    <property type="entry name" value="P-loop_NTPase"/>
</dbReference>
<dbReference type="SUPFAM" id="SSF53795">
    <property type="entry name" value="PEP carboxykinase-like"/>
    <property type="match status" value="1"/>
</dbReference>
<comment type="caution">
    <text evidence="1">The sequence shown here is derived from an EMBL/GenBank/DDBJ whole genome shotgun (WGS) entry which is preliminary data.</text>
</comment>
<sequence>MNQNGTEPDRTATVVLGFFGWEITATCSQADSKHLEFLYRPHVMQQPSIHADDKASVELRAEHEAGFFRSVLAKDGREKSFSVRIAGETVRRTFRGWSGSAAPLPPLVHPKFAQNFVVLNAAVVEKGGRCVAIFGPNYSGKTSVALHMCTELGWSLVSDHLLVLDARSARVWSYGSPVGLRGRAREDFEASSANETIERREVISEVTGRVLLLRPEQLCTTTDGLRGSLEGLVLLSPECRDIRTVPTADLGGPPCFPPGRSAEALTMLPAHTILVPAAGERTPGQAAHAISASFDI</sequence>
<accession>A0A1K0FJG8</accession>